<organism evidence="10 11">
    <name type="scientific">Thermaerobacter subterraneus DSM 13965</name>
    <dbReference type="NCBI Taxonomy" id="867903"/>
    <lineage>
        <taxon>Bacteria</taxon>
        <taxon>Bacillati</taxon>
        <taxon>Bacillota</taxon>
        <taxon>Clostridia</taxon>
        <taxon>Eubacteriales</taxon>
        <taxon>Clostridiales Family XVII. Incertae Sedis</taxon>
        <taxon>Thermaerobacter</taxon>
    </lineage>
</organism>
<accession>K6NYA7</accession>
<keyword evidence="3 7" id="KW-0547">Nucleotide-binding</keyword>
<evidence type="ECO:0000313" key="11">
    <source>
        <dbReference type="Proteomes" id="UP000005710"/>
    </source>
</evidence>
<feature type="region of interest" description="Disordered" evidence="8">
    <location>
        <begin position="131"/>
        <end position="195"/>
    </location>
</feature>
<evidence type="ECO:0000256" key="1">
    <source>
        <dbReference type="ARBA" id="ARBA00022527"/>
    </source>
</evidence>
<gene>
    <name evidence="7" type="primary">spoIIAB</name>
    <name evidence="10" type="ORF">ThesuDRAFT_00104</name>
</gene>
<dbReference type="GO" id="GO:0005524">
    <property type="term" value="F:ATP binding"/>
    <property type="evidence" value="ECO:0007669"/>
    <property type="project" value="UniProtKB-KW"/>
</dbReference>
<dbReference type="AlphaFoldDB" id="K6NYA7"/>
<evidence type="ECO:0000256" key="5">
    <source>
        <dbReference type="ARBA" id="ARBA00022840"/>
    </source>
</evidence>
<name>K6NYA7_9FIRM</name>
<dbReference type="InterPro" id="IPR003594">
    <property type="entry name" value="HATPase_dom"/>
</dbReference>
<dbReference type="PANTHER" id="PTHR35526">
    <property type="entry name" value="ANTI-SIGMA-F FACTOR RSBW-RELATED"/>
    <property type="match status" value="1"/>
</dbReference>
<dbReference type="GO" id="GO:0042174">
    <property type="term" value="P:negative regulation of sporulation resulting in formation of a cellular spore"/>
    <property type="evidence" value="ECO:0007669"/>
    <property type="project" value="InterPro"/>
</dbReference>
<keyword evidence="4 7" id="KW-0418">Kinase</keyword>
<protein>
    <recommendedName>
        <fullName evidence="7">Anti-sigma F factor</fullName>
        <ecNumber evidence="7">2.7.11.1</ecNumber>
    </recommendedName>
    <alternativeName>
        <fullName evidence="7">Stage II sporulation protein AB</fullName>
    </alternativeName>
</protein>
<dbReference type="GO" id="GO:0106310">
    <property type="term" value="F:protein serine kinase activity"/>
    <property type="evidence" value="ECO:0007669"/>
    <property type="project" value="RHEA"/>
</dbReference>
<dbReference type="NCBIfam" id="TIGR01925">
    <property type="entry name" value="spIIAB"/>
    <property type="match status" value="1"/>
</dbReference>
<keyword evidence="6 7" id="KW-0749">Sporulation</keyword>
<evidence type="ECO:0000259" key="9">
    <source>
        <dbReference type="SMART" id="SM00387"/>
    </source>
</evidence>
<comment type="similarity">
    <text evidence="7">Belongs to the anti-sigma-factor family.</text>
</comment>
<dbReference type="HOGENOM" id="CLU_090336_11_0_9"/>
<dbReference type="GO" id="GO:0030435">
    <property type="term" value="P:sporulation resulting in formation of a cellular spore"/>
    <property type="evidence" value="ECO:0007669"/>
    <property type="project" value="UniProtKB-KW"/>
</dbReference>
<dbReference type="Gene3D" id="3.30.565.10">
    <property type="entry name" value="Histidine kinase-like ATPase, C-terminal domain"/>
    <property type="match status" value="1"/>
</dbReference>
<keyword evidence="11" id="KW-1185">Reference proteome</keyword>
<dbReference type="HAMAP" id="MF_00637">
    <property type="entry name" value="Anti_sigma_F"/>
    <property type="match status" value="1"/>
</dbReference>
<dbReference type="eggNOG" id="COG2172">
    <property type="taxonomic scope" value="Bacteria"/>
</dbReference>
<dbReference type="InterPro" id="IPR036890">
    <property type="entry name" value="HATPase_C_sf"/>
</dbReference>
<reference evidence="10" key="1">
    <citation type="submission" date="2010-10" db="EMBL/GenBank/DDBJ databases">
        <authorList>
            <consortium name="US DOE Joint Genome Institute (JGI-PGF)"/>
            <person name="Lucas S."/>
            <person name="Copeland A."/>
            <person name="Lapidus A."/>
            <person name="Bruce D."/>
            <person name="Goodwin L."/>
            <person name="Pitluck S."/>
            <person name="Kyrpides N."/>
            <person name="Mavromatis K."/>
            <person name="Detter J.C."/>
            <person name="Han C."/>
            <person name="Land M."/>
            <person name="Hauser L."/>
            <person name="Markowitz V."/>
            <person name="Cheng J.-F."/>
            <person name="Hugenholtz P."/>
            <person name="Woyke T."/>
            <person name="Wu D."/>
            <person name="Pukall R."/>
            <person name="Wahrenburg C."/>
            <person name="Brambilla E."/>
            <person name="Klenk H.-P."/>
            <person name="Eisen J.A."/>
        </authorList>
    </citation>
    <scope>NUCLEOTIDE SEQUENCE [LARGE SCALE GENOMIC DNA]</scope>
    <source>
        <strain evidence="10">DSM 13965</strain>
    </source>
</reference>
<dbReference type="GO" id="GO:0004674">
    <property type="term" value="F:protein serine/threonine kinase activity"/>
    <property type="evidence" value="ECO:0007669"/>
    <property type="project" value="UniProtKB-KW"/>
</dbReference>
<evidence type="ECO:0000256" key="8">
    <source>
        <dbReference type="SAM" id="MobiDB-lite"/>
    </source>
</evidence>
<keyword evidence="2 7" id="KW-0808">Transferase</keyword>
<comment type="catalytic activity">
    <reaction evidence="7">
        <text>L-threonyl-[protein] + ATP = O-phospho-L-threonyl-[protein] + ADP + H(+)</text>
        <dbReference type="Rhea" id="RHEA:46608"/>
        <dbReference type="Rhea" id="RHEA-COMP:11060"/>
        <dbReference type="Rhea" id="RHEA-COMP:11605"/>
        <dbReference type="ChEBI" id="CHEBI:15378"/>
        <dbReference type="ChEBI" id="CHEBI:30013"/>
        <dbReference type="ChEBI" id="CHEBI:30616"/>
        <dbReference type="ChEBI" id="CHEBI:61977"/>
        <dbReference type="ChEBI" id="CHEBI:456216"/>
        <dbReference type="EC" id="2.7.11.1"/>
    </reaction>
</comment>
<dbReference type="GO" id="GO:0016989">
    <property type="term" value="F:sigma factor antagonist activity"/>
    <property type="evidence" value="ECO:0007669"/>
    <property type="project" value="InterPro"/>
</dbReference>
<comment type="function">
    <text evidence="7">Binds to sigma F and blocks its ability to form an RNA polymerase holoenzyme (E-sigma F). Phosphorylates SpoIIAA on a serine residue. This phosphorylation may enable SpoIIAA to act as an anti-anti-sigma factor that counteracts SpoIIAB and thus releases sigma F from inhibition.</text>
</comment>
<dbReference type="SMART" id="SM00387">
    <property type="entry name" value="HATPase_c"/>
    <property type="match status" value="1"/>
</dbReference>
<dbReference type="Pfam" id="PF13581">
    <property type="entry name" value="HATPase_c_2"/>
    <property type="match status" value="1"/>
</dbReference>
<dbReference type="SUPFAM" id="SSF55874">
    <property type="entry name" value="ATPase domain of HSP90 chaperone/DNA topoisomerase II/histidine kinase"/>
    <property type="match status" value="1"/>
</dbReference>
<evidence type="ECO:0000256" key="2">
    <source>
        <dbReference type="ARBA" id="ARBA00022679"/>
    </source>
</evidence>
<dbReference type="EC" id="2.7.11.1" evidence="7"/>
<dbReference type="Proteomes" id="UP000005710">
    <property type="component" value="Unassembled WGS sequence"/>
</dbReference>
<dbReference type="InterPro" id="IPR010194">
    <property type="entry name" value="Anti-sigma_F"/>
</dbReference>
<evidence type="ECO:0000256" key="6">
    <source>
        <dbReference type="ARBA" id="ARBA00022969"/>
    </source>
</evidence>
<evidence type="ECO:0000256" key="7">
    <source>
        <dbReference type="HAMAP-Rule" id="MF_00637"/>
    </source>
</evidence>
<keyword evidence="1 7" id="KW-0723">Serine/threonine-protein kinase</keyword>
<proteinExistence type="inferred from homology"/>
<feature type="domain" description="Histidine kinase/HSP90-like ATPase" evidence="9">
    <location>
        <begin position="41"/>
        <end position="143"/>
    </location>
</feature>
<dbReference type="PANTHER" id="PTHR35526:SF3">
    <property type="entry name" value="ANTI-SIGMA-F FACTOR RSBW"/>
    <property type="match status" value="1"/>
</dbReference>
<sequence length="195" mass="20354">MSRRATAPRWLELRLSSQAENVGVARVAVAAFAAQLPFTLSELEEIKVAVSEAVTNAVVHGYGHDHGVVTVRAGHDGRRLWVEVADSGRGIADIEQARQPAFSTDPERMGMGFAFMEAFMDQVDVESVPGAGTTVRMYKRPRPQEGSGTPGEPARPAVAGPHPAALPSTGAPPSQAEAAAGRVEEPGPAGPAGGR</sequence>
<evidence type="ECO:0000313" key="10">
    <source>
        <dbReference type="EMBL" id="EKP93860.1"/>
    </source>
</evidence>
<dbReference type="GO" id="GO:0030436">
    <property type="term" value="P:asexual sporulation"/>
    <property type="evidence" value="ECO:0007669"/>
    <property type="project" value="UniProtKB-UniRule"/>
</dbReference>
<comment type="caution">
    <text evidence="10">The sequence shown here is derived from an EMBL/GenBank/DDBJ whole genome shotgun (WGS) entry which is preliminary data.</text>
</comment>
<comment type="catalytic activity">
    <reaction evidence="7">
        <text>L-seryl-[protein] + ATP = O-phospho-L-seryl-[protein] + ADP + H(+)</text>
        <dbReference type="Rhea" id="RHEA:17989"/>
        <dbReference type="Rhea" id="RHEA-COMP:9863"/>
        <dbReference type="Rhea" id="RHEA-COMP:11604"/>
        <dbReference type="ChEBI" id="CHEBI:15378"/>
        <dbReference type="ChEBI" id="CHEBI:29999"/>
        <dbReference type="ChEBI" id="CHEBI:30616"/>
        <dbReference type="ChEBI" id="CHEBI:83421"/>
        <dbReference type="ChEBI" id="CHEBI:456216"/>
        <dbReference type="EC" id="2.7.11.1"/>
    </reaction>
</comment>
<keyword evidence="5 7" id="KW-0067">ATP-binding</keyword>
<dbReference type="EMBL" id="AENY02000004">
    <property type="protein sequence ID" value="EKP93860.1"/>
    <property type="molecule type" value="Genomic_DNA"/>
</dbReference>
<reference evidence="10" key="2">
    <citation type="submission" date="2012-10" db="EMBL/GenBank/DDBJ databases">
        <title>Improved high-quality draft of Thermaerobacter subterraneus C21, DSM 13965.</title>
        <authorList>
            <consortium name="DOE Joint Genome Institute"/>
            <person name="Eisen J."/>
            <person name="Huntemann M."/>
            <person name="Wei C.-L."/>
            <person name="Han J."/>
            <person name="Detter J.C."/>
            <person name="Han C."/>
            <person name="Tapia R."/>
            <person name="Chen A."/>
            <person name="Kyrpides N."/>
            <person name="Mavromatis K."/>
            <person name="Markowitz V."/>
            <person name="Szeto E."/>
            <person name="Ivanova N."/>
            <person name="Mikhailova N."/>
            <person name="Ovchinnikova G."/>
            <person name="Pagani I."/>
            <person name="Pati A."/>
            <person name="Goodwin L."/>
            <person name="Nordberg H.P."/>
            <person name="Cantor M.N."/>
            <person name="Hua S.X."/>
            <person name="Woyke T."/>
            <person name="Eisen J."/>
            <person name="Klenk H.-P."/>
        </authorList>
    </citation>
    <scope>NUCLEOTIDE SEQUENCE [LARGE SCALE GENOMIC DNA]</scope>
    <source>
        <strain evidence="10">DSM 13965</strain>
    </source>
</reference>
<evidence type="ECO:0000256" key="3">
    <source>
        <dbReference type="ARBA" id="ARBA00022741"/>
    </source>
</evidence>
<dbReference type="OrthoDB" id="9768808at2"/>
<dbReference type="InterPro" id="IPR050267">
    <property type="entry name" value="Anti-sigma-factor_SerPK"/>
</dbReference>
<evidence type="ECO:0000256" key="4">
    <source>
        <dbReference type="ARBA" id="ARBA00022777"/>
    </source>
</evidence>
<dbReference type="STRING" id="867903.ThesuDRAFT_00104"/>